<dbReference type="AlphaFoldDB" id="A0A289G8R3"/>
<dbReference type="InterPro" id="IPR050980">
    <property type="entry name" value="2C_sensor_his_kinase"/>
</dbReference>
<dbReference type="Pfam" id="PF02518">
    <property type="entry name" value="HATPase_c"/>
    <property type="match status" value="1"/>
</dbReference>
<protein>
    <recommendedName>
        <fullName evidence="3">histidine kinase</fullName>
        <ecNumber evidence="3">2.7.13.3</ecNumber>
    </recommendedName>
</protein>
<dbReference type="Pfam" id="PF00512">
    <property type="entry name" value="HisKA"/>
    <property type="match status" value="1"/>
</dbReference>
<evidence type="ECO:0000313" key="11">
    <source>
        <dbReference type="Proteomes" id="UP000256923"/>
    </source>
</evidence>
<dbReference type="InterPro" id="IPR003661">
    <property type="entry name" value="HisK_dim/P_dom"/>
</dbReference>
<name>A0A289G8R3_VIBAN</name>
<reference evidence="10 11" key="1">
    <citation type="submission" date="2018-12" db="EMBL/GenBank/DDBJ databases">
        <title>Characterization and Draft Genome of Vibrio anguillarum J360 Marine Pathogen Isolated from an Outbreak in Lumpfish (Cyclopterus lumpus).</title>
        <authorList>
            <person name="Vasquez J.I."/>
            <person name="Cao T."/>
            <person name="Chakraborty S."/>
            <person name="Gnanagobal H."/>
            <person name="Wescot J."/>
            <person name="Boyce D."/>
            <person name="Santander J."/>
        </authorList>
    </citation>
    <scope>NUCLEOTIDE SEQUENCE [LARGE SCALE GENOMIC DNA]</scope>
    <source>
        <strain evidence="10 11">J360</strain>
    </source>
</reference>
<keyword evidence="5" id="KW-0597">Phosphoprotein</keyword>
<dbReference type="Proteomes" id="UP000256923">
    <property type="component" value="Chromosome 1"/>
</dbReference>
<dbReference type="InterPro" id="IPR003594">
    <property type="entry name" value="HATPase_dom"/>
</dbReference>
<comment type="subcellular location">
    <subcellularLocation>
        <location evidence="2">Cell membrane</location>
        <topology evidence="2">Multi-pass membrane protein</topology>
    </subcellularLocation>
</comment>
<comment type="catalytic activity">
    <reaction evidence="1">
        <text>ATP + protein L-histidine = ADP + protein N-phospho-L-histidine.</text>
        <dbReference type="EC" id="2.7.13.3"/>
    </reaction>
</comment>
<evidence type="ECO:0000256" key="4">
    <source>
        <dbReference type="ARBA" id="ARBA00022475"/>
    </source>
</evidence>
<dbReference type="PROSITE" id="PS50885">
    <property type="entry name" value="HAMP"/>
    <property type="match status" value="1"/>
</dbReference>
<sequence>MVMIRSFWVLWVAVFLPILLLSIPTQFNPIPYLSRSISEEFYKPVYQSNFTFLSEKLRQVPQAEWTTIIDGYAKHFSYPLRLEALDRYHASPEVYQALQKGEIIFQDGDPMALLQRVLKSDKVLYFAINEPRELAALNQSRGTLYLAVEDLRSQPRTQWQTSIAEQNSRIPLELSLLQEQDLSSIERSKLLADEEQMTSYINQQGSMILLAAVDENTWLRVEDNISYQTQLKLTTAIGGFFFLAISVALVMWIYPLWRDLKRLVKTANEFGQGVLSRRATTSRLSVVSQLSHSFNNMANNIEKLIASQRTLTNAVAHDLRTPLYRLRFAFEMLEDEDIALSQKEKYRQVIHSSIEDLDHLINQTLVLSRYNRITDIRHFSYCHFADNLVAEAEHFQLENPQLTLRVSVLDSLRQQTIFVDNRALLRAVKNLLSNAARFAQQEIHLSLNESDGQLFLVVEDDGPGIAPDDIERIFEPFTQVNNQERNSEKGHGLGLAIVKQITRWHQGKVRVKVNGSALGGACFELQWPKQISLPNVTKLDTNGQ</sequence>
<proteinExistence type="predicted"/>
<dbReference type="PROSITE" id="PS50109">
    <property type="entry name" value="HIS_KIN"/>
    <property type="match status" value="1"/>
</dbReference>
<dbReference type="RefSeq" id="WP_019282941.1">
    <property type="nucleotide sequence ID" value="NZ_CP023054.1"/>
</dbReference>
<organism evidence="10 11">
    <name type="scientific">Vibrio anguillarum</name>
    <name type="common">Listonella anguillarum</name>
    <dbReference type="NCBI Taxonomy" id="55601"/>
    <lineage>
        <taxon>Bacteria</taxon>
        <taxon>Pseudomonadati</taxon>
        <taxon>Pseudomonadota</taxon>
        <taxon>Gammaproteobacteria</taxon>
        <taxon>Vibrionales</taxon>
        <taxon>Vibrionaceae</taxon>
        <taxon>Vibrio</taxon>
    </lineage>
</organism>
<keyword evidence="4" id="KW-1003">Cell membrane</keyword>
<dbReference type="GO" id="GO:0005524">
    <property type="term" value="F:ATP binding"/>
    <property type="evidence" value="ECO:0007669"/>
    <property type="project" value="UniProtKB-KW"/>
</dbReference>
<evidence type="ECO:0000256" key="6">
    <source>
        <dbReference type="ARBA" id="ARBA00022679"/>
    </source>
</evidence>
<keyword evidence="9" id="KW-0067">ATP-binding</keyword>
<dbReference type="GO" id="GO:0000155">
    <property type="term" value="F:phosphorelay sensor kinase activity"/>
    <property type="evidence" value="ECO:0007669"/>
    <property type="project" value="InterPro"/>
</dbReference>
<dbReference type="SMART" id="SM00387">
    <property type="entry name" value="HATPase_c"/>
    <property type="match status" value="1"/>
</dbReference>
<evidence type="ECO:0000256" key="3">
    <source>
        <dbReference type="ARBA" id="ARBA00012438"/>
    </source>
</evidence>
<keyword evidence="4" id="KW-0472">Membrane</keyword>
<accession>A0A289G8R3</accession>
<gene>
    <name evidence="10" type="ORF">DYL72_12195</name>
</gene>
<dbReference type="InterPro" id="IPR036097">
    <property type="entry name" value="HisK_dim/P_sf"/>
</dbReference>
<dbReference type="EC" id="2.7.13.3" evidence="3"/>
<dbReference type="EMBL" id="CP034672">
    <property type="protein sequence ID" value="AZS25700.1"/>
    <property type="molecule type" value="Genomic_DNA"/>
</dbReference>
<keyword evidence="7" id="KW-0547">Nucleotide-binding</keyword>
<dbReference type="SMART" id="SM00388">
    <property type="entry name" value="HisKA"/>
    <property type="match status" value="1"/>
</dbReference>
<dbReference type="PANTHER" id="PTHR44936:SF10">
    <property type="entry name" value="SENSOR PROTEIN RSTB"/>
    <property type="match status" value="1"/>
</dbReference>
<evidence type="ECO:0000256" key="8">
    <source>
        <dbReference type="ARBA" id="ARBA00022777"/>
    </source>
</evidence>
<dbReference type="CDD" id="cd06225">
    <property type="entry name" value="HAMP"/>
    <property type="match status" value="1"/>
</dbReference>
<dbReference type="PRINTS" id="PR00344">
    <property type="entry name" value="BCTRLSENSOR"/>
</dbReference>
<dbReference type="SUPFAM" id="SSF47384">
    <property type="entry name" value="Homodimeric domain of signal transducing histidine kinase"/>
    <property type="match status" value="1"/>
</dbReference>
<keyword evidence="6" id="KW-0808">Transferase</keyword>
<dbReference type="InterPro" id="IPR036890">
    <property type="entry name" value="HATPase_C_sf"/>
</dbReference>
<evidence type="ECO:0000256" key="2">
    <source>
        <dbReference type="ARBA" id="ARBA00004651"/>
    </source>
</evidence>
<dbReference type="Gene3D" id="1.10.287.130">
    <property type="match status" value="1"/>
</dbReference>
<evidence type="ECO:0000313" key="10">
    <source>
        <dbReference type="EMBL" id="AZS25700.1"/>
    </source>
</evidence>
<evidence type="ECO:0000256" key="5">
    <source>
        <dbReference type="ARBA" id="ARBA00022553"/>
    </source>
</evidence>
<dbReference type="GO" id="GO:0005886">
    <property type="term" value="C:plasma membrane"/>
    <property type="evidence" value="ECO:0007669"/>
    <property type="project" value="UniProtKB-SubCell"/>
</dbReference>
<dbReference type="InterPro" id="IPR004358">
    <property type="entry name" value="Sig_transdc_His_kin-like_C"/>
</dbReference>
<dbReference type="CDD" id="cd00082">
    <property type="entry name" value="HisKA"/>
    <property type="match status" value="1"/>
</dbReference>
<dbReference type="InterPro" id="IPR003660">
    <property type="entry name" value="HAMP_dom"/>
</dbReference>
<dbReference type="Gene3D" id="6.10.340.10">
    <property type="match status" value="1"/>
</dbReference>
<evidence type="ECO:0000256" key="1">
    <source>
        <dbReference type="ARBA" id="ARBA00000085"/>
    </source>
</evidence>
<dbReference type="Pfam" id="PF00672">
    <property type="entry name" value="HAMP"/>
    <property type="match status" value="1"/>
</dbReference>
<evidence type="ECO:0000256" key="7">
    <source>
        <dbReference type="ARBA" id="ARBA00022741"/>
    </source>
</evidence>
<evidence type="ECO:0000256" key="9">
    <source>
        <dbReference type="ARBA" id="ARBA00022840"/>
    </source>
</evidence>
<dbReference type="SMART" id="SM00304">
    <property type="entry name" value="HAMP"/>
    <property type="match status" value="1"/>
</dbReference>
<dbReference type="PANTHER" id="PTHR44936">
    <property type="entry name" value="SENSOR PROTEIN CREC"/>
    <property type="match status" value="1"/>
</dbReference>
<dbReference type="Gene3D" id="3.30.565.10">
    <property type="entry name" value="Histidine kinase-like ATPase, C-terminal domain"/>
    <property type="match status" value="1"/>
</dbReference>
<dbReference type="InterPro" id="IPR005467">
    <property type="entry name" value="His_kinase_dom"/>
</dbReference>
<keyword evidence="8 10" id="KW-0418">Kinase</keyword>
<dbReference type="SUPFAM" id="SSF55874">
    <property type="entry name" value="ATPase domain of HSP90 chaperone/DNA topoisomerase II/histidine kinase"/>
    <property type="match status" value="1"/>
</dbReference>